<dbReference type="GO" id="GO:0043565">
    <property type="term" value="F:sequence-specific DNA binding"/>
    <property type="evidence" value="ECO:0007669"/>
    <property type="project" value="InterPro"/>
</dbReference>
<dbReference type="Proteomes" id="UP000292734">
    <property type="component" value="Unassembled WGS sequence"/>
</dbReference>
<evidence type="ECO:0000256" key="1">
    <source>
        <dbReference type="ARBA" id="ARBA00023015"/>
    </source>
</evidence>
<comment type="caution">
    <text evidence="5">The sequence shown here is derived from an EMBL/GenBank/DDBJ whole genome shotgun (WGS) entry which is preliminary data.</text>
</comment>
<dbReference type="InterPro" id="IPR018062">
    <property type="entry name" value="HTH_AraC-typ_CS"/>
</dbReference>
<dbReference type="AlphaFoldDB" id="A0A4Q4J2B3"/>
<gene>
    <name evidence="5" type="ORF">EWH08_15120</name>
</gene>
<evidence type="ECO:0000256" key="3">
    <source>
        <dbReference type="ARBA" id="ARBA00023163"/>
    </source>
</evidence>
<dbReference type="GO" id="GO:0003700">
    <property type="term" value="F:DNA-binding transcription factor activity"/>
    <property type="evidence" value="ECO:0007669"/>
    <property type="project" value="InterPro"/>
</dbReference>
<evidence type="ECO:0000259" key="4">
    <source>
        <dbReference type="PROSITE" id="PS01124"/>
    </source>
</evidence>
<evidence type="ECO:0000313" key="5">
    <source>
        <dbReference type="EMBL" id="RYM00222.1"/>
    </source>
</evidence>
<organism evidence="5 6">
    <name type="scientific">Sphingobium indicum</name>
    <dbReference type="NCBI Taxonomy" id="332055"/>
    <lineage>
        <taxon>Bacteria</taxon>
        <taxon>Pseudomonadati</taxon>
        <taxon>Pseudomonadota</taxon>
        <taxon>Alphaproteobacteria</taxon>
        <taxon>Sphingomonadales</taxon>
        <taxon>Sphingomonadaceae</taxon>
        <taxon>Sphingobium</taxon>
    </lineage>
</organism>
<dbReference type="Pfam" id="PF12833">
    <property type="entry name" value="HTH_18"/>
    <property type="match status" value="1"/>
</dbReference>
<proteinExistence type="predicted"/>
<dbReference type="Gene3D" id="1.10.10.60">
    <property type="entry name" value="Homeodomain-like"/>
    <property type="match status" value="2"/>
</dbReference>
<dbReference type="PANTHER" id="PTHR43436:SF1">
    <property type="entry name" value="TRANSCRIPTIONAL REGULATORY PROTEIN"/>
    <property type="match status" value="1"/>
</dbReference>
<dbReference type="InterPro" id="IPR009594">
    <property type="entry name" value="Tscrpt_reg_HTH_AraC_N"/>
</dbReference>
<protein>
    <submittedName>
        <fullName evidence="5">AraC family transcriptional regulator</fullName>
    </submittedName>
</protein>
<dbReference type="SMART" id="SM00342">
    <property type="entry name" value="HTH_ARAC"/>
    <property type="match status" value="1"/>
</dbReference>
<dbReference type="InterPro" id="IPR018060">
    <property type="entry name" value="HTH_AraC"/>
</dbReference>
<dbReference type="Pfam" id="PF06719">
    <property type="entry name" value="AraC_N"/>
    <property type="match status" value="1"/>
</dbReference>
<keyword evidence="1" id="KW-0805">Transcription regulation</keyword>
<dbReference type="SUPFAM" id="SSF46689">
    <property type="entry name" value="Homeodomain-like"/>
    <property type="match status" value="2"/>
</dbReference>
<name>A0A4Q4J2B3_9SPHN</name>
<reference evidence="5 6" key="1">
    <citation type="submission" date="2019-02" db="EMBL/GenBank/DDBJ databases">
        <authorList>
            <person name="Feng G."/>
        </authorList>
    </citation>
    <scope>NUCLEOTIDE SEQUENCE [LARGE SCALE GENOMIC DNA]</scope>
    <source>
        <strain evidence="5 6">DSM 26779</strain>
    </source>
</reference>
<keyword evidence="3" id="KW-0804">Transcription</keyword>
<dbReference type="EMBL" id="SEOM01000006">
    <property type="protein sequence ID" value="RYM00222.1"/>
    <property type="molecule type" value="Genomic_DNA"/>
</dbReference>
<dbReference type="InterPro" id="IPR009057">
    <property type="entry name" value="Homeodomain-like_sf"/>
</dbReference>
<dbReference type="PANTHER" id="PTHR43436">
    <property type="entry name" value="ARAC-FAMILY TRANSCRIPTIONAL REGULATOR"/>
    <property type="match status" value="1"/>
</dbReference>
<sequence>MSRDGQVLRWPLAQAEKRVPSALHAAVAAHIDAQGGGEGRFPTRLAGMHIMRSFEARMPMRQVYRPGLCVVIQGAKEILFGEETFRYGVMECLAIGLDLPASGRVIEASADAPYIGITIDLDMTIMREVLGQLETPPVPTSGSGPCLFVGKVDAPLADCMLRLLRMSDTPEAIPILYPSVMRELCYWLLTSPNGGELRNLGLPESSSERVSRAIFQLQNSFAQTLRVEQLAETARMSPSSFHQHFKALTSMTPLQYQKQLRLLEARRLMVVDGINVSEAAYQVGYESASQFSREYTRMFGAAPKRDVLDMRRQYSRYASRTLQEA</sequence>
<dbReference type="PROSITE" id="PS01124">
    <property type="entry name" value="HTH_ARAC_FAMILY_2"/>
    <property type="match status" value="1"/>
</dbReference>
<accession>A0A4Q4J2B3</accession>
<feature type="domain" description="HTH araC/xylS-type" evidence="4">
    <location>
        <begin position="211"/>
        <end position="309"/>
    </location>
</feature>
<evidence type="ECO:0000313" key="6">
    <source>
        <dbReference type="Proteomes" id="UP000292734"/>
    </source>
</evidence>
<keyword evidence="2" id="KW-0238">DNA-binding</keyword>
<dbReference type="PROSITE" id="PS00041">
    <property type="entry name" value="HTH_ARAC_FAMILY_1"/>
    <property type="match status" value="1"/>
</dbReference>
<evidence type="ECO:0000256" key="2">
    <source>
        <dbReference type="ARBA" id="ARBA00023125"/>
    </source>
</evidence>